<protein>
    <submittedName>
        <fullName evidence="1">Uncharacterized protein</fullName>
    </submittedName>
</protein>
<dbReference type="EMBL" id="CM023476">
    <property type="protein sequence ID" value="KAH7940608.1"/>
    <property type="molecule type" value="Genomic_DNA"/>
</dbReference>
<evidence type="ECO:0000313" key="1">
    <source>
        <dbReference type="EMBL" id="KAH7940608.1"/>
    </source>
</evidence>
<reference evidence="1" key="1">
    <citation type="submission" date="2020-05" db="EMBL/GenBank/DDBJ databases">
        <title>Large-scale comparative analyses of tick genomes elucidate their genetic diversity and vector capacities.</title>
        <authorList>
            <person name="Jia N."/>
            <person name="Wang J."/>
            <person name="Shi W."/>
            <person name="Du L."/>
            <person name="Sun Y."/>
            <person name="Zhan W."/>
            <person name="Jiang J."/>
            <person name="Wang Q."/>
            <person name="Zhang B."/>
            <person name="Ji P."/>
            <person name="Sakyi L.B."/>
            <person name="Cui X."/>
            <person name="Yuan T."/>
            <person name="Jiang B."/>
            <person name="Yang W."/>
            <person name="Lam T.T.-Y."/>
            <person name="Chang Q."/>
            <person name="Ding S."/>
            <person name="Wang X."/>
            <person name="Zhu J."/>
            <person name="Ruan X."/>
            <person name="Zhao L."/>
            <person name="Wei J."/>
            <person name="Que T."/>
            <person name="Du C."/>
            <person name="Cheng J."/>
            <person name="Dai P."/>
            <person name="Han X."/>
            <person name="Huang E."/>
            <person name="Gao Y."/>
            <person name="Liu J."/>
            <person name="Shao H."/>
            <person name="Ye R."/>
            <person name="Li L."/>
            <person name="Wei W."/>
            <person name="Wang X."/>
            <person name="Wang C."/>
            <person name="Yang T."/>
            <person name="Huo Q."/>
            <person name="Li W."/>
            <person name="Guo W."/>
            <person name="Chen H."/>
            <person name="Zhou L."/>
            <person name="Ni X."/>
            <person name="Tian J."/>
            <person name="Zhou Y."/>
            <person name="Sheng Y."/>
            <person name="Liu T."/>
            <person name="Pan Y."/>
            <person name="Xia L."/>
            <person name="Li J."/>
            <person name="Zhao F."/>
            <person name="Cao W."/>
        </authorList>
    </citation>
    <scope>NUCLEOTIDE SEQUENCE</scope>
    <source>
        <strain evidence="1">Dsil-2018</strain>
    </source>
</reference>
<evidence type="ECO:0000313" key="2">
    <source>
        <dbReference type="Proteomes" id="UP000821865"/>
    </source>
</evidence>
<dbReference type="Proteomes" id="UP000821865">
    <property type="component" value="Chromosome 7"/>
</dbReference>
<keyword evidence="2" id="KW-1185">Reference proteome</keyword>
<sequence length="243" mass="25904">MPCTAANDASDDSGTPESSPDEQRPMDGSSSDCAADYSDDNVPSTCPNGDSHLESNSDGCLDSLAHERISDGEAWSLVESSDDEALDSDNDSVDESSRAPPYRDGEDEESTSSSSEDDRRGDLPCDSTVIPPFDDSQLLAKCIADFGTKTLPGSTTTIAVAIVLIMSFIAAHGLPWSAVDDLLKLVDALFGFQRCGLPQSKYLLRKLWSAKCAFSREVSLLLQPVCKLLHISSDKALLSCNAA</sequence>
<comment type="caution">
    <text evidence="1">The sequence shown here is derived from an EMBL/GenBank/DDBJ whole genome shotgun (WGS) entry which is preliminary data.</text>
</comment>
<organism evidence="1 2">
    <name type="scientific">Dermacentor silvarum</name>
    <name type="common">Tick</name>
    <dbReference type="NCBI Taxonomy" id="543639"/>
    <lineage>
        <taxon>Eukaryota</taxon>
        <taxon>Metazoa</taxon>
        <taxon>Ecdysozoa</taxon>
        <taxon>Arthropoda</taxon>
        <taxon>Chelicerata</taxon>
        <taxon>Arachnida</taxon>
        <taxon>Acari</taxon>
        <taxon>Parasitiformes</taxon>
        <taxon>Ixodida</taxon>
        <taxon>Ixodoidea</taxon>
        <taxon>Ixodidae</taxon>
        <taxon>Rhipicephalinae</taxon>
        <taxon>Dermacentor</taxon>
    </lineage>
</organism>
<name>A0ACB8CD48_DERSI</name>
<proteinExistence type="predicted"/>
<gene>
    <name evidence="1" type="ORF">HPB49_002477</name>
</gene>
<accession>A0ACB8CD48</accession>